<dbReference type="PROSITE" id="PS50110">
    <property type="entry name" value="RESPONSE_REGULATORY"/>
    <property type="match status" value="1"/>
</dbReference>
<keyword evidence="5 15" id="KW-0418">Kinase</keyword>
<dbReference type="SMART" id="SM00387">
    <property type="entry name" value="HATPase_c"/>
    <property type="match status" value="1"/>
</dbReference>
<dbReference type="PROSITE" id="PS01124">
    <property type="entry name" value="HTH_ARAC_FAMILY_2"/>
    <property type="match status" value="1"/>
</dbReference>
<evidence type="ECO:0000256" key="7">
    <source>
        <dbReference type="ARBA" id="ARBA00023125"/>
    </source>
</evidence>
<keyword evidence="10" id="KW-0472">Membrane</keyword>
<dbReference type="EC" id="2.7.13.3" evidence="2"/>
<evidence type="ECO:0000256" key="5">
    <source>
        <dbReference type="ARBA" id="ARBA00022777"/>
    </source>
</evidence>
<keyword evidence="10" id="KW-0812">Transmembrane</keyword>
<dbReference type="InterPro" id="IPR011047">
    <property type="entry name" value="Quinoprotein_ADH-like_sf"/>
</dbReference>
<dbReference type="InterPro" id="IPR001789">
    <property type="entry name" value="Sig_transdc_resp-reg_receiver"/>
</dbReference>
<comment type="catalytic activity">
    <reaction evidence="1">
        <text>ATP + protein L-histidine = ADP + protein N-phospho-L-histidine.</text>
        <dbReference type="EC" id="2.7.13.3"/>
    </reaction>
</comment>
<dbReference type="InterPro" id="IPR013783">
    <property type="entry name" value="Ig-like_fold"/>
</dbReference>
<dbReference type="InterPro" id="IPR018062">
    <property type="entry name" value="HTH_AraC-typ_CS"/>
</dbReference>
<dbReference type="InterPro" id="IPR011006">
    <property type="entry name" value="CheY-like_superfamily"/>
</dbReference>
<dbReference type="PANTHER" id="PTHR43547">
    <property type="entry name" value="TWO-COMPONENT HISTIDINE KINASE"/>
    <property type="match status" value="1"/>
</dbReference>
<feature type="modified residue" description="4-aspartylphosphate" evidence="9">
    <location>
        <position position="1079"/>
    </location>
</feature>
<keyword evidence="7" id="KW-0238">DNA-binding</keyword>
<evidence type="ECO:0000256" key="11">
    <source>
        <dbReference type="SAM" id="SignalP"/>
    </source>
</evidence>
<evidence type="ECO:0000313" key="15">
    <source>
        <dbReference type="EMBL" id="SUV43418.1"/>
    </source>
</evidence>
<keyword evidence="6" id="KW-0805">Transcription regulation</keyword>
<sequence>MKNSLLLFLIFFLLRPCNAISRDFTFSNINESFGISMREITAAVRDDDGFIWAASRSGVLRVASDDYRLYQLPFATTDVLQLKMASRGSLLVVATQNGQVFRYNRILNKFEQWFTLSSLLGNDNWVTNLLIDVDGKVWISTSIGIFFWTGKEVARAFDDMAGVSNIALLEDCHALAFVQSSIYHIDTRKHTYTKLCGHLPTLISSARFDAHAGRVWVGTYDAGLWEYELTTQTARKVAVPHFPQLIVRDILIPDSTSLWVAVDGGGIWILDSKACRVQQVIREDVDKPSSLRGNSVYSLLADNHNRIWVATNGGGLQYTETASVDVEHLIHGINNSQSLHNNEVNHIMADSRGNLWIATNDGISLRNANTLQWHQLYSGRQRAFLSLAADKKGHIYAGTYGEGVYVLDEVTGRELRHYTSDDGNIFGAGGFVFAAYTDSQGDVWLGGVRGSVYCCNSASGKLRAYDTQPVYCFAELSPGQILLGCAYGLLLMDKETGKFDVLLSGNTIHDIAVDGHTIWVCTSGNGMIGLDMRTARQTHITTQQGLPSNYIKSVLLADNNLWIGTDNGICCYNLTNKQIRTFGTQQNLANVSFSVNAACQLPDGRLAFGSNSGAVLFYPDRIDTVSALGRIYFSDIRVSGRSIREIADFNLSVPIDSLSVLHLSYPQTSFTLSVLPLGCVGKSVAFSWKLMGQDHVWSTYTTSRYINYTNLPAGKYTLCIRLSDGSLLSERQMSIVVDPPFWKTIWFRLLLTVVIIGVLFLAVRYYMQYLRRRYSDEKIRFFTRMAHDIRTSLMLIKAPIEELHKEKELSSWGAKCLTLASEQTARLSDTATQLLDFEKLDIGCEQPQFTDISLTDLIRRRTGIYASYAAGQQIDLLADLTPEDYWIQADARMLERVVDNLLSNAVKYSSSGGRVEVSFIGKTDEWILRVKDYGMGISKAAQRKLFREFYRSDNVVNTQIVGSGIGLLMTKKYVSIHNGKIAVTSELGVGTTFDVTVPLRPASKTKAADIPAISNKVDEPVMDDVEAHDMHILIVEDNHALREFMVHPLREHFRVTTADDGQQAWEMMNELQPDLVVSDVVMPRMDGFELCRRIKSTYETSHIPVILLTALSDKTNQLHGLELGADNYLTKPFDMALLASRITSIIRNRRTVLQKAIEVKRDDAHSIVANRMNDEFIKKAVECVRANIANENFGKEDFASALALSQSLLYKKIKALTNLSVVEFIRSIRLNYAMEKLRSGEYNVTEVSEMCGFSTPAYFSKVFKEYFGKTPTEVM</sequence>
<keyword evidence="11" id="KW-0732">Signal</keyword>
<feature type="domain" description="Histidine kinase" evidence="13">
    <location>
        <begin position="784"/>
        <end position="1001"/>
    </location>
</feature>
<dbReference type="InterPro" id="IPR005467">
    <property type="entry name" value="His_kinase_dom"/>
</dbReference>
<dbReference type="PRINTS" id="PR00344">
    <property type="entry name" value="BCTRLSENSOR"/>
</dbReference>
<evidence type="ECO:0000256" key="3">
    <source>
        <dbReference type="ARBA" id="ARBA00022553"/>
    </source>
</evidence>
<dbReference type="InterPro" id="IPR011123">
    <property type="entry name" value="Y_Y_Y"/>
</dbReference>
<keyword evidence="3 9" id="KW-0597">Phosphoprotein</keyword>
<dbReference type="Pfam" id="PF00072">
    <property type="entry name" value="Response_reg"/>
    <property type="match status" value="1"/>
</dbReference>
<dbReference type="PROSITE" id="PS00041">
    <property type="entry name" value="HTH_ARAC_FAMILY_1"/>
    <property type="match status" value="1"/>
</dbReference>
<dbReference type="Pfam" id="PF02518">
    <property type="entry name" value="HATPase_c"/>
    <property type="match status" value="1"/>
</dbReference>
<dbReference type="InterPro" id="IPR009057">
    <property type="entry name" value="Homeodomain-like_sf"/>
</dbReference>
<evidence type="ECO:0000259" key="12">
    <source>
        <dbReference type="PROSITE" id="PS01124"/>
    </source>
</evidence>
<dbReference type="InterPro" id="IPR004358">
    <property type="entry name" value="Sig_transdc_His_kin-like_C"/>
</dbReference>
<feature type="domain" description="Response regulatory" evidence="14">
    <location>
        <begin position="1031"/>
        <end position="1146"/>
    </location>
</feature>
<evidence type="ECO:0000256" key="2">
    <source>
        <dbReference type="ARBA" id="ARBA00012438"/>
    </source>
</evidence>
<dbReference type="Gene3D" id="1.10.287.130">
    <property type="match status" value="1"/>
</dbReference>
<dbReference type="SUPFAM" id="SSF63829">
    <property type="entry name" value="Calcium-dependent phosphotriesterase"/>
    <property type="match status" value="1"/>
</dbReference>
<dbReference type="SUPFAM" id="SSF55874">
    <property type="entry name" value="ATPase domain of HSP90 chaperone/DNA topoisomerase II/histidine kinase"/>
    <property type="match status" value="1"/>
</dbReference>
<dbReference type="PROSITE" id="PS50109">
    <property type="entry name" value="HIS_KIN"/>
    <property type="match status" value="1"/>
</dbReference>
<name>A0A380Z8U2_9BACE</name>
<dbReference type="SUPFAM" id="SSF50998">
    <property type="entry name" value="Quinoprotein alcohol dehydrogenase-like"/>
    <property type="match status" value="1"/>
</dbReference>
<proteinExistence type="predicted"/>
<dbReference type="InterPro" id="IPR003594">
    <property type="entry name" value="HATPase_dom"/>
</dbReference>
<dbReference type="SUPFAM" id="SSF101898">
    <property type="entry name" value="NHL repeat"/>
    <property type="match status" value="1"/>
</dbReference>
<dbReference type="InterPro" id="IPR003661">
    <property type="entry name" value="HisK_dim/P_dom"/>
</dbReference>
<dbReference type="InterPro" id="IPR036097">
    <property type="entry name" value="HisK_dim/P_sf"/>
</dbReference>
<dbReference type="InterPro" id="IPR011110">
    <property type="entry name" value="Reg_prop"/>
</dbReference>
<evidence type="ECO:0000256" key="1">
    <source>
        <dbReference type="ARBA" id="ARBA00000085"/>
    </source>
</evidence>
<feature type="signal peptide" evidence="11">
    <location>
        <begin position="1"/>
        <end position="19"/>
    </location>
</feature>
<dbReference type="SUPFAM" id="SSF46689">
    <property type="entry name" value="Homeodomain-like"/>
    <property type="match status" value="1"/>
</dbReference>
<organism evidence="15 16">
    <name type="scientific">Bacteroides eggerthii</name>
    <dbReference type="NCBI Taxonomy" id="28111"/>
    <lineage>
        <taxon>Bacteria</taxon>
        <taxon>Pseudomonadati</taxon>
        <taxon>Bacteroidota</taxon>
        <taxon>Bacteroidia</taxon>
        <taxon>Bacteroidales</taxon>
        <taxon>Bacteroidaceae</taxon>
        <taxon>Bacteroides</taxon>
    </lineage>
</organism>
<dbReference type="Pfam" id="PF07495">
    <property type="entry name" value="Y_Y_Y"/>
    <property type="match status" value="1"/>
</dbReference>
<evidence type="ECO:0000256" key="8">
    <source>
        <dbReference type="ARBA" id="ARBA00023163"/>
    </source>
</evidence>
<feature type="transmembrane region" description="Helical" evidence="10">
    <location>
        <begin position="745"/>
        <end position="767"/>
    </location>
</feature>
<reference evidence="15 16" key="1">
    <citation type="submission" date="2018-06" db="EMBL/GenBank/DDBJ databases">
        <authorList>
            <consortium name="Pathogen Informatics"/>
            <person name="Doyle S."/>
        </authorList>
    </citation>
    <scope>NUCLEOTIDE SEQUENCE [LARGE SCALE GENOMIC DNA]</scope>
    <source>
        <strain evidence="15 16">NCTC11155</strain>
    </source>
</reference>
<dbReference type="FunFam" id="3.30.565.10:FF:000006">
    <property type="entry name" value="Sensor histidine kinase WalK"/>
    <property type="match status" value="1"/>
</dbReference>
<dbReference type="Gene3D" id="3.40.50.2300">
    <property type="match status" value="1"/>
</dbReference>
<evidence type="ECO:0000259" key="14">
    <source>
        <dbReference type="PROSITE" id="PS50110"/>
    </source>
</evidence>
<keyword evidence="10" id="KW-1133">Transmembrane helix</keyword>
<dbReference type="SUPFAM" id="SSF47384">
    <property type="entry name" value="Homodimeric domain of signal transducing histidine kinase"/>
    <property type="match status" value="1"/>
</dbReference>
<dbReference type="GO" id="GO:0000155">
    <property type="term" value="F:phosphorelay sensor kinase activity"/>
    <property type="evidence" value="ECO:0007669"/>
    <property type="project" value="InterPro"/>
</dbReference>
<dbReference type="Gene3D" id="2.130.10.10">
    <property type="entry name" value="YVTN repeat-like/Quinoprotein amine dehydrogenase"/>
    <property type="match status" value="3"/>
</dbReference>
<evidence type="ECO:0000256" key="10">
    <source>
        <dbReference type="SAM" id="Phobius"/>
    </source>
</evidence>
<keyword evidence="8" id="KW-0804">Transcription</keyword>
<gene>
    <name evidence="15" type="primary">evgS_5</name>
    <name evidence="15" type="ORF">NCTC11155_02812</name>
</gene>
<accession>A0A380Z8U2</accession>
<dbReference type="SMART" id="SM00448">
    <property type="entry name" value="REC"/>
    <property type="match status" value="1"/>
</dbReference>
<dbReference type="GO" id="GO:0043565">
    <property type="term" value="F:sequence-specific DNA binding"/>
    <property type="evidence" value="ECO:0007669"/>
    <property type="project" value="InterPro"/>
</dbReference>
<dbReference type="SMART" id="SM00342">
    <property type="entry name" value="HTH_ARAC"/>
    <property type="match status" value="1"/>
</dbReference>
<dbReference type="AlphaFoldDB" id="A0A380Z8U2"/>
<dbReference type="CDD" id="cd00082">
    <property type="entry name" value="HisKA"/>
    <property type="match status" value="1"/>
</dbReference>
<dbReference type="Pfam" id="PF12833">
    <property type="entry name" value="HTH_18"/>
    <property type="match status" value="1"/>
</dbReference>
<dbReference type="PANTHER" id="PTHR43547:SF2">
    <property type="entry name" value="HYBRID SIGNAL TRANSDUCTION HISTIDINE KINASE C"/>
    <property type="match status" value="1"/>
</dbReference>
<evidence type="ECO:0000313" key="16">
    <source>
        <dbReference type="Proteomes" id="UP000254424"/>
    </source>
</evidence>
<evidence type="ECO:0000259" key="13">
    <source>
        <dbReference type="PROSITE" id="PS50109"/>
    </source>
</evidence>
<dbReference type="Gene3D" id="3.30.565.10">
    <property type="entry name" value="Histidine kinase-like ATPase, C-terminal domain"/>
    <property type="match status" value="1"/>
</dbReference>
<keyword evidence="4 15" id="KW-0808">Transferase</keyword>
<evidence type="ECO:0000256" key="6">
    <source>
        <dbReference type="ARBA" id="ARBA00023015"/>
    </source>
</evidence>
<protein>
    <recommendedName>
        <fullName evidence="2">histidine kinase</fullName>
        <ecNumber evidence="2">2.7.13.3</ecNumber>
    </recommendedName>
</protein>
<dbReference type="SUPFAM" id="SSF52172">
    <property type="entry name" value="CheY-like"/>
    <property type="match status" value="1"/>
</dbReference>
<dbReference type="GO" id="GO:0003700">
    <property type="term" value="F:DNA-binding transcription factor activity"/>
    <property type="evidence" value="ECO:0007669"/>
    <property type="project" value="InterPro"/>
</dbReference>
<dbReference type="InterPro" id="IPR015943">
    <property type="entry name" value="WD40/YVTN_repeat-like_dom_sf"/>
</dbReference>
<dbReference type="SMART" id="SM00388">
    <property type="entry name" value="HisKA"/>
    <property type="match status" value="1"/>
</dbReference>
<evidence type="ECO:0000256" key="4">
    <source>
        <dbReference type="ARBA" id="ARBA00022679"/>
    </source>
</evidence>
<dbReference type="InterPro" id="IPR036890">
    <property type="entry name" value="HATPase_C_sf"/>
</dbReference>
<dbReference type="STRING" id="483216.BACEGG_03518"/>
<dbReference type="Pfam" id="PF07494">
    <property type="entry name" value="Reg_prop"/>
    <property type="match status" value="3"/>
</dbReference>
<dbReference type="EMBL" id="UFSX01000002">
    <property type="protein sequence ID" value="SUV43418.1"/>
    <property type="molecule type" value="Genomic_DNA"/>
</dbReference>
<dbReference type="Gene3D" id="1.10.10.60">
    <property type="entry name" value="Homeodomain-like"/>
    <property type="match status" value="1"/>
</dbReference>
<evidence type="ECO:0000256" key="9">
    <source>
        <dbReference type="PROSITE-ProRule" id="PRU00169"/>
    </source>
</evidence>
<feature type="chain" id="PRO_5017004051" description="histidine kinase" evidence="11">
    <location>
        <begin position="20"/>
        <end position="1275"/>
    </location>
</feature>
<dbReference type="Gene3D" id="2.60.40.10">
    <property type="entry name" value="Immunoglobulins"/>
    <property type="match status" value="1"/>
</dbReference>
<feature type="domain" description="HTH araC/xylS-type" evidence="12">
    <location>
        <begin position="1178"/>
        <end position="1275"/>
    </location>
</feature>
<dbReference type="Proteomes" id="UP000254424">
    <property type="component" value="Unassembled WGS sequence"/>
</dbReference>
<dbReference type="InterPro" id="IPR018060">
    <property type="entry name" value="HTH_AraC"/>
</dbReference>